<dbReference type="RefSeq" id="WP_093150412.1">
    <property type="nucleotide sequence ID" value="NZ_FOUP01000003.1"/>
</dbReference>
<dbReference type="AlphaFoldDB" id="A0A1I4X3R3"/>
<protein>
    <submittedName>
        <fullName evidence="3">Uncharacterized conserved protein YbjT, contains NAD(P)-binding and DUF2867 domains</fullName>
    </submittedName>
    <submittedName>
        <fullName evidence="2">Uncharacterized protein YbjT (DUF2867 family)</fullName>
    </submittedName>
</protein>
<evidence type="ECO:0000313" key="3">
    <source>
        <dbReference type="EMBL" id="SFN19990.1"/>
    </source>
</evidence>
<keyword evidence="5" id="KW-1185">Reference proteome</keyword>
<evidence type="ECO:0000259" key="1">
    <source>
        <dbReference type="Pfam" id="PF13460"/>
    </source>
</evidence>
<sequence>MTILITGATGNVGRHVARRLADAGEPVRALTRDPRAEFPAGVSAVRGDLARPDSLTEAFRGVERLFLFPVPETAREVVAAAERAGVQRVVVLSSGAVTGGFDTHFHLPVEQAVEASGMAWTHVRPGEFALNKLWMWGPSIRAEGVVRDPNPDAVAWYPTHEQDIADVAVAVLLADGHDGRAYDVNGPDLLTHREQVELIAEAVGREIRIAEVTPHEAREFYRAQGGFAAANADFLLGFEDYSGAESDPSALADFDKSAVPPMPTSAPVTGRARGFAEWARDHAADFVRAI</sequence>
<dbReference type="OrthoDB" id="3207931at2"/>
<reference evidence="3 4" key="1">
    <citation type="submission" date="2016-10" db="EMBL/GenBank/DDBJ databases">
        <authorList>
            <person name="de Groot N.N."/>
        </authorList>
    </citation>
    <scope>NUCLEOTIDE SEQUENCE [LARGE SCALE GENOMIC DNA]</scope>
    <source>
        <strain evidence="3 4">CPCC 201259</strain>
    </source>
</reference>
<accession>A0A1I4X3R3</accession>
<dbReference type="STRING" id="455193.SAMN05421805_103202"/>
<dbReference type="EMBL" id="FOUP01000003">
    <property type="protein sequence ID" value="SFN19990.1"/>
    <property type="molecule type" value="Genomic_DNA"/>
</dbReference>
<dbReference type="EMBL" id="RBXX01000002">
    <property type="protein sequence ID" value="RKT84276.1"/>
    <property type="molecule type" value="Genomic_DNA"/>
</dbReference>
<dbReference type="Proteomes" id="UP000199398">
    <property type="component" value="Unassembled WGS sequence"/>
</dbReference>
<reference evidence="2 5" key="2">
    <citation type="submission" date="2018-10" db="EMBL/GenBank/DDBJ databases">
        <title>Sequencing the genomes of 1000 actinobacteria strains.</title>
        <authorList>
            <person name="Klenk H.-P."/>
        </authorList>
    </citation>
    <scope>NUCLEOTIDE SEQUENCE [LARGE SCALE GENOMIC DNA]</scope>
    <source>
        <strain evidence="2 5">DSM 45119</strain>
    </source>
</reference>
<dbReference type="InterPro" id="IPR036291">
    <property type="entry name" value="NAD(P)-bd_dom_sf"/>
</dbReference>
<evidence type="ECO:0000313" key="4">
    <source>
        <dbReference type="Proteomes" id="UP000199398"/>
    </source>
</evidence>
<dbReference type="InterPro" id="IPR016040">
    <property type="entry name" value="NAD(P)-bd_dom"/>
</dbReference>
<gene>
    <name evidence="2" type="ORF">ATL45_2586</name>
    <name evidence="3" type="ORF">SAMN05421805_103202</name>
</gene>
<evidence type="ECO:0000313" key="5">
    <source>
        <dbReference type="Proteomes" id="UP000270697"/>
    </source>
</evidence>
<dbReference type="Gene3D" id="3.90.25.10">
    <property type="entry name" value="UDP-galactose 4-epimerase, domain 1"/>
    <property type="match status" value="1"/>
</dbReference>
<dbReference type="SUPFAM" id="SSF51735">
    <property type="entry name" value="NAD(P)-binding Rossmann-fold domains"/>
    <property type="match status" value="1"/>
</dbReference>
<dbReference type="Pfam" id="PF13460">
    <property type="entry name" value="NAD_binding_10"/>
    <property type="match status" value="1"/>
</dbReference>
<dbReference type="Gene3D" id="3.40.50.720">
    <property type="entry name" value="NAD(P)-binding Rossmann-like Domain"/>
    <property type="match status" value="1"/>
</dbReference>
<dbReference type="PANTHER" id="PTHR43162:SF1">
    <property type="entry name" value="PRESTALK A DIFFERENTIATION PROTEIN A"/>
    <property type="match status" value="1"/>
</dbReference>
<feature type="domain" description="NAD(P)-binding" evidence="1">
    <location>
        <begin position="7"/>
        <end position="172"/>
    </location>
</feature>
<dbReference type="InterPro" id="IPR051604">
    <property type="entry name" value="Ergot_Alk_Oxidoreductase"/>
</dbReference>
<dbReference type="PANTHER" id="PTHR43162">
    <property type="match status" value="1"/>
</dbReference>
<name>A0A1I4X3R3_9PSEU</name>
<evidence type="ECO:0000313" key="2">
    <source>
        <dbReference type="EMBL" id="RKT84276.1"/>
    </source>
</evidence>
<dbReference type="Proteomes" id="UP000270697">
    <property type="component" value="Unassembled WGS sequence"/>
</dbReference>
<organism evidence="3 4">
    <name type="scientific">Saccharopolyspora antimicrobica</name>
    <dbReference type="NCBI Taxonomy" id="455193"/>
    <lineage>
        <taxon>Bacteria</taxon>
        <taxon>Bacillati</taxon>
        <taxon>Actinomycetota</taxon>
        <taxon>Actinomycetes</taxon>
        <taxon>Pseudonocardiales</taxon>
        <taxon>Pseudonocardiaceae</taxon>
        <taxon>Saccharopolyspora</taxon>
    </lineage>
</organism>
<proteinExistence type="predicted"/>